<evidence type="ECO:0008006" key="5">
    <source>
        <dbReference type="Google" id="ProtNLM"/>
    </source>
</evidence>
<dbReference type="RefSeq" id="WP_156573826.1">
    <property type="nucleotide sequence ID" value="NZ_CP046415.1"/>
</dbReference>
<name>A0A6I6D3B4_9GAMM</name>
<keyword evidence="2" id="KW-0812">Transmembrane</keyword>
<keyword evidence="4" id="KW-1185">Reference proteome</keyword>
<evidence type="ECO:0000256" key="2">
    <source>
        <dbReference type="SAM" id="Phobius"/>
    </source>
</evidence>
<sequence>MKQRHANESTTLRDTVSEWWDDEWRADDSEVDTLLSDVEGVRSRTRGYELIGNRLRGESFETRDLLGSINARLDQIPENERPGGGKVVSLDSARSWRHRRVWQGAIAASLFAAVTAVGLTLSTGDRSGVEPMQAEGPTDNDRAVMASLNAQELPKDVSPAAVASNPQQSRVVQVSTAPANASKLPDWVTGRSNSGPDPYVVTHYRMASPEFGTTGPEARAATFDQK</sequence>
<organism evidence="3 4">
    <name type="scientific">Guyparkeria halophila</name>
    <dbReference type="NCBI Taxonomy" id="47960"/>
    <lineage>
        <taxon>Bacteria</taxon>
        <taxon>Pseudomonadati</taxon>
        <taxon>Pseudomonadota</taxon>
        <taxon>Gammaproteobacteria</taxon>
        <taxon>Chromatiales</taxon>
        <taxon>Thioalkalibacteraceae</taxon>
        <taxon>Guyparkeria</taxon>
    </lineage>
</organism>
<feature type="region of interest" description="Disordered" evidence="1">
    <location>
        <begin position="164"/>
        <end position="194"/>
    </location>
</feature>
<gene>
    <name evidence="3" type="ORF">GM160_05655</name>
</gene>
<proteinExistence type="predicted"/>
<dbReference type="KEGG" id="ghl:GM160_05655"/>
<evidence type="ECO:0000313" key="3">
    <source>
        <dbReference type="EMBL" id="QGT78423.1"/>
    </source>
</evidence>
<feature type="compositionally biased region" description="Polar residues" evidence="1">
    <location>
        <begin position="164"/>
        <end position="179"/>
    </location>
</feature>
<keyword evidence="2" id="KW-0472">Membrane</keyword>
<keyword evidence="2" id="KW-1133">Transmembrane helix</keyword>
<evidence type="ECO:0000256" key="1">
    <source>
        <dbReference type="SAM" id="MobiDB-lite"/>
    </source>
</evidence>
<reference evidence="3 4" key="1">
    <citation type="submission" date="2019-11" db="EMBL/GenBank/DDBJ databases">
        <authorList>
            <person name="Zhang J."/>
            <person name="Sun C."/>
        </authorList>
    </citation>
    <scope>NUCLEOTIDE SEQUENCE [LARGE SCALE GENOMIC DNA]</scope>
    <source>
        <strain evidence="4">sp2</strain>
    </source>
</reference>
<feature type="transmembrane region" description="Helical" evidence="2">
    <location>
        <begin position="101"/>
        <end position="121"/>
    </location>
</feature>
<protein>
    <recommendedName>
        <fullName evidence="5">Anti sigma-E protein RseA N-terminal domain-containing protein</fullName>
    </recommendedName>
</protein>
<dbReference type="AlphaFoldDB" id="A0A6I6D3B4"/>
<accession>A0A6I6D3B4</accession>
<evidence type="ECO:0000313" key="4">
    <source>
        <dbReference type="Proteomes" id="UP000427716"/>
    </source>
</evidence>
<dbReference type="EMBL" id="CP046415">
    <property type="protein sequence ID" value="QGT78423.1"/>
    <property type="molecule type" value="Genomic_DNA"/>
</dbReference>
<dbReference type="Proteomes" id="UP000427716">
    <property type="component" value="Chromosome"/>
</dbReference>